<organism evidence="7 8">
    <name type="scientific">Amphimedon queenslandica</name>
    <name type="common">Sponge</name>
    <dbReference type="NCBI Taxonomy" id="400682"/>
    <lineage>
        <taxon>Eukaryota</taxon>
        <taxon>Metazoa</taxon>
        <taxon>Porifera</taxon>
        <taxon>Demospongiae</taxon>
        <taxon>Heteroscleromorpha</taxon>
        <taxon>Haplosclerida</taxon>
        <taxon>Niphatidae</taxon>
        <taxon>Amphimedon</taxon>
    </lineage>
</organism>
<dbReference type="GeneID" id="100633910"/>
<dbReference type="PANTHER" id="PTHR11266">
    <property type="entry name" value="PEROXISOMAL MEMBRANE PROTEIN 2, PXMP2 MPV17"/>
    <property type="match status" value="1"/>
</dbReference>
<proteinExistence type="inferred from homology"/>
<accession>A0AAN0IIW8</accession>
<evidence type="ECO:0000313" key="7">
    <source>
        <dbReference type="EnsemblMetazoa" id="XP_003390621.2"/>
    </source>
</evidence>
<name>A0AAN0IIW8_AMPQE</name>
<keyword evidence="3 6" id="KW-0812">Transmembrane</keyword>
<protein>
    <recommendedName>
        <fullName evidence="9">Mpv17-like protein 2</fullName>
    </recommendedName>
</protein>
<evidence type="ECO:0000256" key="2">
    <source>
        <dbReference type="ARBA" id="ARBA00006824"/>
    </source>
</evidence>
<evidence type="ECO:0000256" key="5">
    <source>
        <dbReference type="ARBA" id="ARBA00023136"/>
    </source>
</evidence>
<evidence type="ECO:0008006" key="9">
    <source>
        <dbReference type="Google" id="ProtNLM"/>
    </source>
</evidence>
<evidence type="ECO:0000256" key="6">
    <source>
        <dbReference type="RuleBase" id="RU363053"/>
    </source>
</evidence>
<keyword evidence="4 6" id="KW-1133">Transmembrane helix</keyword>
<dbReference type="GO" id="GO:0061668">
    <property type="term" value="P:mitochondrial ribosome assembly"/>
    <property type="evidence" value="ECO:0007669"/>
    <property type="project" value="TreeGrafter"/>
</dbReference>
<keyword evidence="8" id="KW-1185">Reference proteome</keyword>
<dbReference type="Pfam" id="PF04117">
    <property type="entry name" value="Mpv17_PMP22"/>
    <property type="match status" value="1"/>
</dbReference>
<reference evidence="7" key="2">
    <citation type="submission" date="2024-06" db="UniProtKB">
        <authorList>
            <consortium name="EnsemblMetazoa"/>
        </authorList>
    </citation>
    <scope>IDENTIFICATION</scope>
</reference>
<comment type="subcellular location">
    <subcellularLocation>
        <location evidence="1">Membrane</location>
        <topology evidence="1">Multi-pass membrane protein</topology>
    </subcellularLocation>
</comment>
<dbReference type="PANTHER" id="PTHR11266:SF8">
    <property type="entry name" value="MPV17-LIKE PROTEIN 2"/>
    <property type="match status" value="1"/>
</dbReference>
<evidence type="ECO:0000256" key="1">
    <source>
        <dbReference type="ARBA" id="ARBA00004141"/>
    </source>
</evidence>
<comment type="similarity">
    <text evidence="2 6">Belongs to the peroxisomal membrane protein PXMP2/4 family.</text>
</comment>
<evidence type="ECO:0000256" key="3">
    <source>
        <dbReference type="ARBA" id="ARBA00022692"/>
    </source>
</evidence>
<feature type="transmembrane region" description="Helical" evidence="6">
    <location>
        <begin position="179"/>
        <end position="196"/>
    </location>
</feature>
<dbReference type="EnsemblMetazoa" id="XM_003390573.3">
    <property type="protein sequence ID" value="XP_003390621.2"/>
    <property type="gene ID" value="LOC100633910"/>
</dbReference>
<dbReference type="RefSeq" id="XP_003390621.2">
    <property type="nucleotide sequence ID" value="XM_003390573.3"/>
</dbReference>
<sequence>MALLPMRALQRLRHLRNKLSALPSSSSASSTSSSSSSGKISNARLLLINTGTCCFLYSMGDFCRQKIEGNTTDWHRTGRMGVLGCCLGPLDHFWYTALDRLLPAITAGTVARKVLLDQLIMAPICCSLFYLGMSAMEGRSQKDCLNELQVKFWPTYKVDWQVWPAAQILNFYLIPPHFRVAYVASITFLWTVYLSYMKHKKMSKTDSMLIH</sequence>
<dbReference type="GO" id="GO:0005739">
    <property type="term" value="C:mitochondrion"/>
    <property type="evidence" value="ECO:0007669"/>
    <property type="project" value="TreeGrafter"/>
</dbReference>
<dbReference type="Proteomes" id="UP000007879">
    <property type="component" value="Unassembled WGS sequence"/>
</dbReference>
<evidence type="ECO:0000256" key="4">
    <source>
        <dbReference type="ARBA" id="ARBA00022989"/>
    </source>
</evidence>
<comment type="caution">
    <text evidence="6">Lacks conserved residue(s) required for the propagation of feature annotation.</text>
</comment>
<dbReference type="KEGG" id="aqu:100633910"/>
<dbReference type="AlphaFoldDB" id="A0AAN0IIW8"/>
<keyword evidence="5 6" id="KW-0472">Membrane</keyword>
<evidence type="ECO:0000313" key="8">
    <source>
        <dbReference type="Proteomes" id="UP000007879"/>
    </source>
</evidence>
<reference evidence="8" key="1">
    <citation type="journal article" date="2010" name="Nature">
        <title>The Amphimedon queenslandica genome and the evolution of animal complexity.</title>
        <authorList>
            <person name="Srivastava M."/>
            <person name="Simakov O."/>
            <person name="Chapman J."/>
            <person name="Fahey B."/>
            <person name="Gauthier M.E."/>
            <person name="Mitros T."/>
            <person name="Richards G.S."/>
            <person name="Conaco C."/>
            <person name="Dacre M."/>
            <person name="Hellsten U."/>
            <person name="Larroux C."/>
            <person name="Putnam N.H."/>
            <person name="Stanke M."/>
            <person name="Adamska M."/>
            <person name="Darling A."/>
            <person name="Degnan S.M."/>
            <person name="Oakley T.H."/>
            <person name="Plachetzki D.C."/>
            <person name="Zhai Y."/>
            <person name="Adamski M."/>
            <person name="Calcino A."/>
            <person name="Cummins S.F."/>
            <person name="Goodstein D.M."/>
            <person name="Harris C."/>
            <person name="Jackson D.J."/>
            <person name="Leys S.P."/>
            <person name="Shu S."/>
            <person name="Woodcroft B.J."/>
            <person name="Vervoort M."/>
            <person name="Kosik K.S."/>
            <person name="Manning G."/>
            <person name="Degnan B.M."/>
            <person name="Rokhsar D.S."/>
        </authorList>
    </citation>
    <scope>NUCLEOTIDE SEQUENCE [LARGE SCALE GENOMIC DNA]</scope>
</reference>
<dbReference type="InterPro" id="IPR007248">
    <property type="entry name" value="Mpv17_PMP22"/>
</dbReference>
<dbReference type="GO" id="GO:0016020">
    <property type="term" value="C:membrane"/>
    <property type="evidence" value="ECO:0007669"/>
    <property type="project" value="UniProtKB-SubCell"/>
</dbReference>